<feature type="transmembrane region" description="Helical" evidence="1">
    <location>
        <begin position="30"/>
        <end position="51"/>
    </location>
</feature>
<name>A0A812ELL0_ACAPH</name>
<dbReference type="AlphaFoldDB" id="A0A812ELL0"/>
<keyword evidence="1" id="KW-0812">Transmembrane</keyword>
<keyword evidence="1" id="KW-0472">Membrane</keyword>
<sequence length="383" mass="43310">MQPAIHLLLDFIFIISPSISIIKTSSSNSVLVLGSYSYCFLYSLIPSNVVLQSYRCCRHHCSLFFFLSSSLLLASVLTSSTPTNQHTRYLPTVLYCCFSLLLFFSSFLSICLSTYLSYPLLPCCCHHCCGSSSHHCGVGTPTPISSLSNVEGSADWVLYPYNISCLSQVENYDKPYYCINCIKVCMYVRHLVPDNLLHTLVLLYVCVLMFFENASRLVTFLFERVKLVSVGGRACPVDGWVLFRTSIFVFPPSLHSPPQLTGGHSFSVKVIGEYTLVFKLFWDVSVNMFEKCVLCACRASPFLSLFLSLSFSLSLSLSLSLSDLCNEVYLLSFPFVVLSFFPFIVLSFLPNRKEKKYNNSFYPFIVILLAFLYFFLLSFLSFL</sequence>
<evidence type="ECO:0000256" key="1">
    <source>
        <dbReference type="SAM" id="Phobius"/>
    </source>
</evidence>
<protein>
    <submittedName>
        <fullName evidence="3">Uncharacterized protein</fullName>
    </submittedName>
</protein>
<feature type="signal peptide" evidence="2">
    <location>
        <begin position="1"/>
        <end position="20"/>
    </location>
</feature>
<keyword evidence="2" id="KW-0732">Signal</keyword>
<feature type="transmembrane region" description="Helical" evidence="1">
    <location>
        <begin position="92"/>
        <end position="112"/>
    </location>
</feature>
<reference evidence="3" key="1">
    <citation type="submission" date="2021-01" db="EMBL/GenBank/DDBJ databases">
        <authorList>
            <person name="Li R."/>
            <person name="Bekaert M."/>
        </authorList>
    </citation>
    <scope>NUCLEOTIDE SEQUENCE</scope>
    <source>
        <strain evidence="3">Farmed</strain>
    </source>
</reference>
<feature type="transmembrane region" description="Helical" evidence="1">
    <location>
        <begin position="302"/>
        <end position="322"/>
    </location>
</feature>
<evidence type="ECO:0000256" key="2">
    <source>
        <dbReference type="SAM" id="SignalP"/>
    </source>
</evidence>
<dbReference type="EMBL" id="CAHIKZ030005476">
    <property type="protein sequence ID" value="CAE1326315.1"/>
    <property type="molecule type" value="Genomic_DNA"/>
</dbReference>
<gene>
    <name evidence="3" type="ORF">SPHA_75876</name>
</gene>
<proteinExistence type="predicted"/>
<evidence type="ECO:0000313" key="3">
    <source>
        <dbReference type="EMBL" id="CAE1326315.1"/>
    </source>
</evidence>
<feature type="transmembrane region" description="Helical" evidence="1">
    <location>
        <begin position="361"/>
        <end position="382"/>
    </location>
</feature>
<keyword evidence="1" id="KW-1133">Transmembrane helix</keyword>
<feature type="chain" id="PRO_5033002343" evidence="2">
    <location>
        <begin position="21"/>
        <end position="383"/>
    </location>
</feature>
<accession>A0A812ELL0</accession>
<comment type="caution">
    <text evidence="3">The sequence shown here is derived from an EMBL/GenBank/DDBJ whole genome shotgun (WGS) entry which is preliminary data.</text>
</comment>
<keyword evidence="4" id="KW-1185">Reference proteome</keyword>
<evidence type="ECO:0000313" key="4">
    <source>
        <dbReference type="Proteomes" id="UP000597762"/>
    </source>
</evidence>
<organism evidence="3 4">
    <name type="scientific">Acanthosepion pharaonis</name>
    <name type="common">Pharaoh cuttlefish</name>
    <name type="synonym">Sepia pharaonis</name>
    <dbReference type="NCBI Taxonomy" id="158019"/>
    <lineage>
        <taxon>Eukaryota</taxon>
        <taxon>Metazoa</taxon>
        <taxon>Spiralia</taxon>
        <taxon>Lophotrochozoa</taxon>
        <taxon>Mollusca</taxon>
        <taxon>Cephalopoda</taxon>
        <taxon>Coleoidea</taxon>
        <taxon>Decapodiformes</taxon>
        <taxon>Sepiida</taxon>
        <taxon>Sepiina</taxon>
        <taxon>Sepiidae</taxon>
        <taxon>Acanthosepion</taxon>
    </lineage>
</organism>
<feature type="transmembrane region" description="Helical" evidence="1">
    <location>
        <begin position="328"/>
        <end position="349"/>
    </location>
</feature>
<feature type="transmembrane region" description="Helical" evidence="1">
    <location>
        <begin position="63"/>
        <end position="80"/>
    </location>
</feature>
<dbReference type="Proteomes" id="UP000597762">
    <property type="component" value="Unassembled WGS sequence"/>
</dbReference>